<comment type="caution">
    <text evidence="7">The sequence shown here is derived from an EMBL/GenBank/DDBJ whole genome shotgun (WGS) entry which is preliminary data.</text>
</comment>
<organism evidence="7 8">
    <name type="scientific">Kluyveromyces dobzhanskii CBS 2104</name>
    <dbReference type="NCBI Taxonomy" id="1427455"/>
    <lineage>
        <taxon>Eukaryota</taxon>
        <taxon>Fungi</taxon>
        <taxon>Dikarya</taxon>
        <taxon>Ascomycota</taxon>
        <taxon>Saccharomycotina</taxon>
        <taxon>Saccharomycetes</taxon>
        <taxon>Saccharomycetales</taxon>
        <taxon>Saccharomycetaceae</taxon>
        <taxon>Kluyveromyces</taxon>
    </lineage>
</organism>
<dbReference type="SUPFAM" id="SSF52025">
    <property type="entry name" value="PA domain"/>
    <property type="match status" value="1"/>
</dbReference>
<dbReference type="Pfam" id="PF04389">
    <property type="entry name" value="Peptidase_M28"/>
    <property type="match status" value="1"/>
</dbReference>
<feature type="domain" description="Peptidase M28" evidence="6">
    <location>
        <begin position="399"/>
        <end position="589"/>
    </location>
</feature>
<dbReference type="EMBL" id="CCBQ010000012">
    <property type="protein sequence ID" value="CDO92215.1"/>
    <property type="molecule type" value="Genomic_DNA"/>
</dbReference>
<dbReference type="PANTHER" id="PTHR10404">
    <property type="entry name" value="N-ACETYLATED-ALPHA-LINKED ACIDIC DIPEPTIDASE"/>
    <property type="match status" value="1"/>
</dbReference>
<dbReference type="InterPro" id="IPR039373">
    <property type="entry name" value="Peptidase_M28B"/>
</dbReference>
<dbReference type="AlphaFoldDB" id="A0A0A8KZR3"/>
<dbReference type="InterPro" id="IPR046450">
    <property type="entry name" value="PA_dom_sf"/>
</dbReference>
<dbReference type="GO" id="GO:0004180">
    <property type="term" value="F:carboxypeptidase activity"/>
    <property type="evidence" value="ECO:0007669"/>
    <property type="project" value="TreeGrafter"/>
</dbReference>
<dbReference type="OrthoDB" id="5841748at2759"/>
<dbReference type="InterPro" id="IPR007484">
    <property type="entry name" value="Peptidase_M28"/>
</dbReference>
<dbReference type="FunFam" id="3.40.630.10:FF:000101">
    <property type="entry name" value="N-acetylated alpha-linked acidic dipeptidase like 1"/>
    <property type="match status" value="1"/>
</dbReference>
<dbReference type="InterPro" id="IPR036757">
    <property type="entry name" value="TFR-like_dimer_dom_sf"/>
</dbReference>
<dbReference type="SUPFAM" id="SSF47672">
    <property type="entry name" value="Transferrin receptor-like dimerisation domain"/>
    <property type="match status" value="1"/>
</dbReference>
<keyword evidence="8" id="KW-1185">Reference proteome</keyword>
<evidence type="ECO:0000256" key="1">
    <source>
        <dbReference type="ARBA" id="ARBA00005634"/>
    </source>
</evidence>
<evidence type="ECO:0000256" key="2">
    <source>
        <dbReference type="SAM" id="MobiDB-lite"/>
    </source>
</evidence>
<reference evidence="7 8" key="1">
    <citation type="submission" date="2014-03" db="EMBL/GenBank/DDBJ databases">
        <title>The genome of Kluyveromyces dobzhanskii.</title>
        <authorList>
            <person name="Nystedt B."/>
            <person name="Astrom S."/>
        </authorList>
    </citation>
    <scope>NUCLEOTIDE SEQUENCE [LARGE SCALE GENOMIC DNA]</scope>
    <source>
        <strain evidence="7 8">CBS 2104</strain>
    </source>
</reference>
<feature type="transmembrane region" description="Helical" evidence="3">
    <location>
        <begin position="64"/>
        <end position="83"/>
    </location>
</feature>
<dbReference type="Proteomes" id="UP000031516">
    <property type="component" value="Unassembled WGS sequence"/>
</dbReference>
<name>A0A0A8KZR3_9SACH</name>
<evidence type="ECO:0000259" key="4">
    <source>
        <dbReference type="Pfam" id="PF02225"/>
    </source>
</evidence>
<evidence type="ECO:0000313" key="8">
    <source>
        <dbReference type="Proteomes" id="UP000031516"/>
    </source>
</evidence>
<feature type="region of interest" description="Disordered" evidence="2">
    <location>
        <begin position="1"/>
        <end position="27"/>
    </location>
</feature>
<dbReference type="CDD" id="cd08022">
    <property type="entry name" value="M28_PSMA_like"/>
    <property type="match status" value="1"/>
</dbReference>
<feature type="domain" description="PA" evidence="4">
    <location>
        <begin position="220"/>
        <end position="290"/>
    </location>
</feature>
<keyword evidence="3" id="KW-0812">Transmembrane</keyword>
<keyword evidence="3" id="KW-1133">Transmembrane helix</keyword>
<dbReference type="Gene3D" id="1.20.930.40">
    <property type="entry name" value="Transferrin receptor-like, dimerisation domain"/>
    <property type="match status" value="1"/>
</dbReference>
<dbReference type="Pfam" id="PF02225">
    <property type="entry name" value="PA"/>
    <property type="match status" value="1"/>
</dbReference>
<protein>
    <submittedName>
        <fullName evidence="7">WGS project CCBQ000000000 data, contig 00016</fullName>
    </submittedName>
</protein>
<proteinExistence type="inferred from homology"/>
<dbReference type="Pfam" id="PF04253">
    <property type="entry name" value="TFR_dimer"/>
    <property type="match status" value="1"/>
</dbReference>
<comment type="similarity">
    <text evidence="1">Belongs to the peptidase M28 family. M28B subfamily.</text>
</comment>
<accession>A0A0A8KZR3</accession>
<keyword evidence="3" id="KW-0472">Membrane</keyword>
<dbReference type="InterPro" id="IPR003137">
    <property type="entry name" value="PA_domain"/>
</dbReference>
<dbReference type="InterPro" id="IPR007365">
    <property type="entry name" value="TFR-like_dimer_dom"/>
</dbReference>
<sequence length="785" mass="88143">MANSDRSSNMPTIPNDEESQPLVPRGMTRRRDNSVASFLARGRSNTISSLKSGYETVKKHKDEFWLLIIGSIVLYLGFTLAFLPRTSLSRDFRRWHFSKLTKPEAFRIYVEAIMKENKCPEHLSNYTSRTHWAGDVETLEYTVEEMTKLGFTPKLEKYHTWLNEPVRTEVTLWELDHMTFNASMIEDYVVGGASADSSEQVFGFHGYSANGTVKSEYVYCNYGNSDDYKYLIDNNIELKGKVHIIRSGTTSKGIAVRNAEERGALGAILYTDSSDDGLITERNGYKAYPDGPARHESSIERGSVLLSSNSPGDPSTPGAPSKLKQVQRLNATDVIPSIPSVPMSEREVAPLLRHLNGNGIQWTNKGNVKGFQYFSGPSDMGIECQIVNDQKYILKEITNVIVEIPGIFKEQDIIIGNHRDAWTSGGAGAPNSGSAILLEIARGFSLLHQSGWKPLRTIKLISWDGGEQGMLGSTEYGEEHSKALSEGTVAYLNLDVGVVGSILNVKSNPLLNELIIRSSKRTLFKDDPDVTLYDYWKETSGATLGLLGSGTDFAVFQNHLGIPSVDFSFTRDPEKDAVAQFHSNYDSYEWMEKFGDPDFSLHSTMAMFVGVTTLSLAENELLGFKTNEYMVEISEYYNSLYPSISKTFPKDKLIRTLQKNLADALELLTTHSSLDFDSMVDFVRDETQQDYPWWQWNKKLLVLTKLISTNSKLRKLDRYFLSEEGLKGRSFMKHSIFAPDKITGNQGDVLPGLHEAVLSENRQECIFWLETLLTQLDKIVSLLTT</sequence>
<dbReference type="CDD" id="cd02121">
    <property type="entry name" value="PA_GCPII_like"/>
    <property type="match status" value="1"/>
</dbReference>
<gene>
    <name evidence="7" type="ORF">KLDO_g537</name>
</gene>
<dbReference type="PANTHER" id="PTHR10404:SF46">
    <property type="entry name" value="VACUOLAR PROTEIN SORTING-ASSOCIATED PROTEIN 70"/>
    <property type="match status" value="1"/>
</dbReference>
<evidence type="ECO:0000259" key="6">
    <source>
        <dbReference type="Pfam" id="PF04389"/>
    </source>
</evidence>
<evidence type="ECO:0000259" key="5">
    <source>
        <dbReference type="Pfam" id="PF04253"/>
    </source>
</evidence>
<evidence type="ECO:0000313" key="7">
    <source>
        <dbReference type="EMBL" id="CDO92215.1"/>
    </source>
</evidence>
<dbReference type="Gene3D" id="3.50.30.30">
    <property type="match status" value="1"/>
</dbReference>
<evidence type="ECO:0000256" key="3">
    <source>
        <dbReference type="SAM" id="Phobius"/>
    </source>
</evidence>
<dbReference type="Gene3D" id="3.40.630.10">
    <property type="entry name" value="Zn peptidases"/>
    <property type="match status" value="1"/>
</dbReference>
<feature type="compositionally biased region" description="Polar residues" evidence="2">
    <location>
        <begin position="1"/>
        <end position="12"/>
    </location>
</feature>
<feature type="domain" description="Transferrin receptor-like dimerisation" evidence="5">
    <location>
        <begin position="676"/>
        <end position="781"/>
    </location>
</feature>
<dbReference type="SUPFAM" id="SSF53187">
    <property type="entry name" value="Zn-dependent exopeptidases"/>
    <property type="match status" value="1"/>
</dbReference>